<dbReference type="AlphaFoldDB" id="X6MBF0"/>
<name>X6MBF0_RETFI</name>
<dbReference type="EMBL" id="ASPP01022903">
    <property type="protein sequence ID" value="ETO10986.1"/>
    <property type="molecule type" value="Genomic_DNA"/>
</dbReference>
<evidence type="ECO:0008006" key="4">
    <source>
        <dbReference type="Google" id="ProtNLM"/>
    </source>
</evidence>
<evidence type="ECO:0000313" key="3">
    <source>
        <dbReference type="Proteomes" id="UP000023152"/>
    </source>
</evidence>
<evidence type="ECO:0000256" key="1">
    <source>
        <dbReference type="SAM" id="Coils"/>
    </source>
</evidence>
<keyword evidence="1" id="KW-0175">Coiled coil</keyword>
<feature type="coiled-coil region" evidence="1">
    <location>
        <begin position="13"/>
        <end position="40"/>
    </location>
</feature>
<organism evidence="2 3">
    <name type="scientific">Reticulomyxa filosa</name>
    <dbReference type="NCBI Taxonomy" id="46433"/>
    <lineage>
        <taxon>Eukaryota</taxon>
        <taxon>Sar</taxon>
        <taxon>Rhizaria</taxon>
        <taxon>Retaria</taxon>
        <taxon>Foraminifera</taxon>
        <taxon>Monothalamids</taxon>
        <taxon>Reticulomyxidae</taxon>
        <taxon>Reticulomyxa</taxon>
    </lineage>
</organism>
<evidence type="ECO:0000313" key="2">
    <source>
        <dbReference type="EMBL" id="ETO10986.1"/>
    </source>
</evidence>
<feature type="non-terminal residue" evidence="2">
    <location>
        <position position="176"/>
    </location>
</feature>
<sequence length="176" mass="20384">EQLKSQIQMNENNSILMNENISLKKEISQLQQDIIQSNSNKDNEIKKIEKEESPQELLKLRADIEIMEKDFIKKEKHYSQSIKSLHTKKWRLIRFSHSNTKFKNDVASSLVGAAKAVNRRRISFKLNQALTGRRDYQDLVDDDDGIVVMSEQIASTLHAPAQALHERLKEQGEDKL</sequence>
<comment type="caution">
    <text evidence="2">The sequence shown here is derived from an EMBL/GenBank/DDBJ whole genome shotgun (WGS) entry which is preliminary data.</text>
</comment>
<proteinExistence type="predicted"/>
<accession>X6MBF0</accession>
<dbReference type="Proteomes" id="UP000023152">
    <property type="component" value="Unassembled WGS sequence"/>
</dbReference>
<gene>
    <name evidence="2" type="ORF">RFI_26390</name>
</gene>
<feature type="non-terminal residue" evidence="2">
    <location>
        <position position="1"/>
    </location>
</feature>
<reference evidence="2 3" key="1">
    <citation type="journal article" date="2013" name="Curr. Biol.">
        <title>The Genome of the Foraminiferan Reticulomyxa filosa.</title>
        <authorList>
            <person name="Glockner G."/>
            <person name="Hulsmann N."/>
            <person name="Schleicher M."/>
            <person name="Noegel A.A."/>
            <person name="Eichinger L."/>
            <person name="Gallinger C."/>
            <person name="Pawlowski J."/>
            <person name="Sierra R."/>
            <person name="Euteneuer U."/>
            <person name="Pillet L."/>
            <person name="Moustafa A."/>
            <person name="Platzer M."/>
            <person name="Groth M."/>
            <person name="Szafranski K."/>
            <person name="Schliwa M."/>
        </authorList>
    </citation>
    <scope>NUCLEOTIDE SEQUENCE [LARGE SCALE GENOMIC DNA]</scope>
</reference>
<keyword evidence="3" id="KW-1185">Reference proteome</keyword>
<protein>
    <recommendedName>
        <fullName evidence="4">Viral A-type inclusion protein</fullName>
    </recommendedName>
</protein>